<proteinExistence type="inferred from homology"/>
<organism evidence="12 13">
    <name type="scientific">Meloidogyne floridensis</name>
    <dbReference type="NCBI Taxonomy" id="298350"/>
    <lineage>
        <taxon>Eukaryota</taxon>
        <taxon>Metazoa</taxon>
        <taxon>Ecdysozoa</taxon>
        <taxon>Nematoda</taxon>
        <taxon>Chromadorea</taxon>
        <taxon>Rhabditida</taxon>
        <taxon>Tylenchina</taxon>
        <taxon>Tylenchomorpha</taxon>
        <taxon>Tylenchoidea</taxon>
        <taxon>Meloidogynidae</taxon>
        <taxon>Meloidogyninae</taxon>
        <taxon>Meloidogyne</taxon>
    </lineage>
</organism>
<dbReference type="AlphaFoldDB" id="A0A915NUQ6"/>
<dbReference type="GO" id="GO:0030148">
    <property type="term" value="P:sphingolipid biosynthetic process"/>
    <property type="evidence" value="ECO:0007669"/>
    <property type="project" value="TreeGrafter"/>
</dbReference>
<sequence>MFVMSKAPELGDTLFLILRKRPVIFLHWYHHALTFIYATITYAERQAWCRWSLALNLTVHTIIYFGLQALKVKTPRLFAKFITSIQILQFVISCYIFVQLLRIKSANNIRCDASNQFTTSTNNENKNDLNKDKILKEFSSKFISTISALSDDYKNGGSKKGWLLSEAIKQFDKDWCHNYSYYMEKLECKNSLELAEKLGSRVRVFLDGYNGWRVAPMKTLKNSFVLNQIDCDIEKRNRPHRCPVNIETKNEPKIFKDSKNNNSGNKINNKNSIFYNSAAFPRKVNL</sequence>
<dbReference type="PANTHER" id="PTHR11157">
    <property type="entry name" value="FATTY ACID ACYL TRANSFERASE-RELATED"/>
    <property type="match status" value="1"/>
</dbReference>
<keyword evidence="7 11" id="KW-1133">Transmembrane helix</keyword>
<name>A0A915NUQ6_9BILA</name>
<evidence type="ECO:0000256" key="4">
    <source>
        <dbReference type="ARBA" id="ARBA00022679"/>
    </source>
</evidence>
<evidence type="ECO:0000256" key="9">
    <source>
        <dbReference type="ARBA" id="ARBA00023136"/>
    </source>
</evidence>
<comment type="similarity">
    <text evidence="11">Belongs to the ELO family.</text>
</comment>
<evidence type="ECO:0000313" key="13">
    <source>
        <dbReference type="WBParaSite" id="scf7180000421820.g7785"/>
    </source>
</evidence>
<feature type="transmembrane region" description="Helical" evidence="11">
    <location>
        <begin position="23"/>
        <end position="40"/>
    </location>
</feature>
<dbReference type="PROSITE" id="PS01188">
    <property type="entry name" value="ELO"/>
    <property type="match status" value="1"/>
</dbReference>
<comment type="subcellular location">
    <subcellularLocation>
        <location evidence="1">Membrane</location>
        <topology evidence="1">Multi-pass membrane protein</topology>
    </subcellularLocation>
</comment>
<dbReference type="GO" id="GO:0034626">
    <property type="term" value="P:fatty acid elongation, polyunsaturated fatty acid"/>
    <property type="evidence" value="ECO:0007669"/>
    <property type="project" value="TreeGrafter"/>
</dbReference>
<dbReference type="InterPro" id="IPR002076">
    <property type="entry name" value="ELO_fam"/>
</dbReference>
<evidence type="ECO:0000256" key="7">
    <source>
        <dbReference type="ARBA" id="ARBA00022989"/>
    </source>
</evidence>
<feature type="transmembrane region" description="Helical" evidence="11">
    <location>
        <begin position="77"/>
        <end position="98"/>
    </location>
</feature>
<evidence type="ECO:0000256" key="10">
    <source>
        <dbReference type="ARBA" id="ARBA00023160"/>
    </source>
</evidence>
<comment type="catalytic activity">
    <reaction evidence="11">
        <text>a very-long-chain acyl-CoA + malonyl-CoA + H(+) = a very-long-chain 3-oxoacyl-CoA + CO2 + CoA</text>
        <dbReference type="Rhea" id="RHEA:32727"/>
        <dbReference type="ChEBI" id="CHEBI:15378"/>
        <dbReference type="ChEBI" id="CHEBI:16526"/>
        <dbReference type="ChEBI" id="CHEBI:57287"/>
        <dbReference type="ChEBI" id="CHEBI:57384"/>
        <dbReference type="ChEBI" id="CHEBI:90725"/>
        <dbReference type="ChEBI" id="CHEBI:90736"/>
        <dbReference type="EC" id="2.3.1.199"/>
    </reaction>
</comment>
<keyword evidence="8 11" id="KW-0443">Lipid metabolism</keyword>
<dbReference type="EC" id="2.3.1.199" evidence="11"/>
<accession>A0A915NUQ6</accession>
<dbReference type="GO" id="GO:0005789">
    <property type="term" value="C:endoplasmic reticulum membrane"/>
    <property type="evidence" value="ECO:0007669"/>
    <property type="project" value="TreeGrafter"/>
</dbReference>
<dbReference type="GO" id="GO:0009922">
    <property type="term" value="F:fatty acid elongase activity"/>
    <property type="evidence" value="ECO:0007669"/>
    <property type="project" value="UniProtKB-EC"/>
</dbReference>
<keyword evidence="6 11" id="KW-0276">Fatty acid metabolism</keyword>
<dbReference type="PANTHER" id="PTHR11157:SF30">
    <property type="entry name" value="ELONGATION OF LONG CHAIN FATTY ACIDS PROTEIN 2"/>
    <property type="match status" value="1"/>
</dbReference>
<keyword evidence="9 11" id="KW-0472">Membrane</keyword>
<evidence type="ECO:0000256" key="8">
    <source>
        <dbReference type="ARBA" id="ARBA00023098"/>
    </source>
</evidence>
<comment type="pathway">
    <text evidence="2">Lipid metabolism; fatty acid biosynthesis.</text>
</comment>
<dbReference type="GO" id="GO:0034625">
    <property type="term" value="P:fatty acid elongation, monounsaturated fatty acid"/>
    <property type="evidence" value="ECO:0007669"/>
    <property type="project" value="TreeGrafter"/>
</dbReference>
<evidence type="ECO:0000256" key="3">
    <source>
        <dbReference type="ARBA" id="ARBA00022516"/>
    </source>
</evidence>
<dbReference type="GO" id="GO:0019367">
    <property type="term" value="P:fatty acid elongation, saturated fatty acid"/>
    <property type="evidence" value="ECO:0007669"/>
    <property type="project" value="TreeGrafter"/>
</dbReference>
<keyword evidence="5 11" id="KW-0812">Transmembrane</keyword>
<evidence type="ECO:0000313" key="12">
    <source>
        <dbReference type="Proteomes" id="UP000887560"/>
    </source>
</evidence>
<protein>
    <recommendedName>
        <fullName evidence="11">Elongation of very long chain fatty acids protein</fullName>
        <ecNumber evidence="11">2.3.1.199</ecNumber>
    </recommendedName>
    <alternativeName>
        <fullName evidence="11">Very-long-chain 3-oxoacyl-CoA synthase</fullName>
    </alternativeName>
</protein>
<evidence type="ECO:0000256" key="6">
    <source>
        <dbReference type="ARBA" id="ARBA00022832"/>
    </source>
</evidence>
<evidence type="ECO:0000256" key="1">
    <source>
        <dbReference type="ARBA" id="ARBA00004141"/>
    </source>
</evidence>
<keyword evidence="12" id="KW-1185">Reference proteome</keyword>
<comment type="caution">
    <text evidence="11">Lacks conserved residue(s) required for the propagation of feature annotation.</text>
</comment>
<reference evidence="13" key="1">
    <citation type="submission" date="2022-11" db="UniProtKB">
        <authorList>
            <consortium name="WormBaseParasite"/>
        </authorList>
    </citation>
    <scope>IDENTIFICATION</scope>
</reference>
<keyword evidence="3 11" id="KW-0444">Lipid biosynthesis</keyword>
<dbReference type="GO" id="GO:0042761">
    <property type="term" value="P:very long-chain fatty acid biosynthetic process"/>
    <property type="evidence" value="ECO:0007669"/>
    <property type="project" value="TreeGrafter"/>
</dbReference>
<keyword evidence="10 11" id="KW-0275">Fatty acid biosynthesis</keyword>
<dbReference type="Proteomes" id="UP000887560">
    <property type="component" value="Unplaced"/>
</dbReference>
<evidence type="ECO:0000256" key="2">
    <source>
        <dbReference type="ARBA" id="ARBA00005194"/>
    </source>
</evidence>
<evidence type="ECO:0000256" key="11">
    <source>
        <dbReference type="RuleBase" id="RU361115"/>
    </source>
</evidence>
<dbReference type="Pfam" id="PF01151">
    <property type="entry name" value="ELO"/>
    <property type="match status" value="1"/>
</dbReference>
<dbReference type="InterPro" id="IPR030457">
    <property type="entry name" value="ELO_CS"/>
</dbReference>
<dbReference type="WBParaSite" id="scf7180000421820.g7785">
    <property type="protein sequence ID" value="scf7180000421820.g7785"/>
    <property type="gene ID" value="scf7180000421820.g7785"/>
</dbReference>
<evidence type="ECO:0000256" key="5">
    <source>
        <dbReference type="ARBA" id="ARBA00022692"/>
    </source>
</evidence>
<feature type="transmembrane region" description="Helical" evidence="11">
    <location>
        <begin position="52"/>
        <end position="70"/>
    </location>
</feature>
<keyword evidence="4 11" id="KW-0808">Transferase</keyword>